<gene>
    <name evidence="1" type="ORF">BC10311_05255</name>
</gene>
<protein>
    <submittedName>
        <fullName evidence="1">Uncharacterized protein</fullName>
    </submittedName>
</protein>
<sequence>MFSKQKVFHATSILWKTQQQKRLSDDIEIPNLTKQWHEEDVEKHREGCRYTLYQIE</sequence>
<dbReference type="Proteomes" id="UP000195728">
    <property type="component" value="Unassembled WGS sequence"/>
</dbReference>
<dbReference type="RefSeq" id="WP_371400036.1">
    <property type="nucleotide sequence ID" value="NZ_FMBG01000021.1"/>
</dbReference>
<organism evidence="1 2">
    <name type="scientific">Bacillus wiedmannii</name>
    <dbReference type="NCBI Taxonomy" id="1890302"/>
    <lineage>
        <taxon>Bacteria</taxon>
        <taxon>Bacillati</taxon>
        <taxon>Bacillota</taxon>
        <taxon>Bacilli</taxon>
        <taxon>Bacillales</taxon>
        <taxon>Bacillaceae</taxon>
        <taxon>Bacillus</taxon>
        <taxon>Bacillus cereus group</taxon>
    </lineage>
</organism>
<evidence type="ECO:0000313" key="2">
    <source>
        <dbReference type="Proteomes" id="UP000195728"/>
    </source>
</evidence>
<proteinExistence type="predicted"/>
<evidence type="ECO:0000313" key="1">
    <source>
        <dbReference type="EMBL" id="SCC62589.1"/>
    </source>
</evidence>
<dbReference type="AlphaFoldDB" id="A0AB37YZ31"/>
<reference evidence="1 2" key="1">
    <citation type="submission" date="2016-08" db="EMBL/GenBank/DDBJ databases">
        <authorList>
            <person name="Loux V."/>
            <person name="Rue O."/>
        </authorList>
    </citation>
    <scope>NUCLEOTIDE SEQUENCE [LARGE SCALE GENOMIC DNA]</scope>
    <source>
        <strain evidence="1 2">WSBC_10311</strain>
    </source>
</reference>
<comment type="caution">
    <text evidence="1">The sequence shown here is derived from an EMBL/GenBank/DDBJ whole genome shotgun (WGS) entry which is preliminary data.</text>
</comment>
<accession>A0AB37YZ31</accession>
<dbReference type="EMBL" id="FMBG01000021">
    <property type="protein sequence ID" value="SCC62589.1"/>
    <property type="molecule type" value="Genomic_DNA"/>
</dbReference>
<name>A0AB37YZ31_9BACI</name>